<dbReference type="InterPro" id="IPR036034">
    <property type="entry name" value="PDZ_sf"/>
</dbReference>
<sequence length="979" mass="108907">MRLFKRRCSDPSPQLVSLAPLTVEDDFEDPKLKSRSGHSSPARAPATPLTGIPPPVPSAALSTWGKKVGKKLDKMKRADSSEILSSAGRRKNWSPSPVPSNMPNGQTSRAKRISRVESLRNLFSRGGANNHAVKKPTKPCENEEWLKEECQRGITDLYQLDKVLVPNRERHSGKTSNSRRRVLSESVTESFLEEQYLVEYLLSHKNTMGLSDENHNLEKGLKTLSYDDLLTAFETLKERDRIKAQNSRLSGTALDLWKRNNDSGGVIPNGSFNYLDSLTREGGNYDRPKTNRSASEDCDNRSPKFPKVQFKSNCKSESDAGLYSSVESSVNNLGKILTNMLYVKADESGYESDSTKNGADSPRNSMKSTASTCSNDPAILSSHAPRKNCCQPEQLVKCDDAKLGLNRSSVDPKFLAVEPGIKCNKTDEEKLSLSKIHVPRSRFLSAQEERSSCGGRKSRFDSRSNPEDRSSLLGSKFAQMDGRKSHPGSIPSPDHQTFRRNSISSIEERGFRLRSALEPDNSKPPTNNRRTIVDIVANRPPVRDIGGVSYLRHPTLELPVEGRYQPDRVVSNKQVFQDSLVCKNCKPLQKSLEGAAWPACQSSLYYQFLKNRSSKKPPANPATRTAMSSSGGGVKQKELKRIRLMKDETGELGIYIERQDPSRSAASSFMISYIEPNGVVDRDGRLSVGDEIVKVNSSRLRGLTIQEARRTLQNTPTEVEIVISRDTNKFEPDYHSQERFDPEKRSHHQTKPPSIADSELRRNDDTGIRLDSIFHPRAFVQSSKRPKSTSHRTRIEFAPTVRQASMPEINLRDHASNPNVNRPFLSSSRSFSNVSAADSNAEQTKSNDATHRVSSIGEELSRKPPLPLPKFSSSKVAQEANGDDPPPVVEPVTGMKKFSCRPRAPPPPAAAPPPVSRHNSLNMSVFTITYEKGGGRNPSVSASLADATLRKGIWGFLSRPFLPPVKRPRRAPCRKETRY</sequence>
<dbReference type="SMART" id="SM00228">
    <property type="entry name" value="PDZ"/>
    <property type="match status" value="1"/>
</dbReference>
<feature type="region of interest" description="Disordered" evidence="1">
    <location>
        <begin position="898"/>
        <end position="917"/>
    </location>
</feature>
<dbReference type="Pfam" id="PF00595">
    <property type="entry name" value="PDZ"/>
    <property type="match status" value="1"/>
</dbReference>
<evidence type="ECO:0000259" key="2">
    <source>
        <dbReference type="PROSITE" id="PS50106"/>
    </source>
</evidence>
<dbReference type="AlphaFoldDB" id="A0A9P0F6N5"/>
<feature type="region of interest" description="Disordered" evidence="1">
    <location>
        <begin position="724"/>
        <end position="763"/>
    </location>
</feature>
<reference evidence="3" key="1">
    <citation type="submission" date="2021-12" db="EMBL/GenBank/DDBJ databases">
        <authorList>
            <person name="King R."/>
        </authorList>
    </citation>
    <scope>NUCLEOTIDE SEQUENCE</scope>
</reference>
<feature type="compositionally biased region" description="Basic and acidic residues" evidence="1">
    <location>
        <begin position="458"/>
        <end position="470"/>
    </location>
</feature>
<feature type="region of interest" description="Disordered" evidence="1">
    <location>
        <begin position="348"/>
        <end position="373"/>
    </location>
</feature>
<gene>
    <name evidence="3" type="ORF">BEMITA_LOCUS12580</name>
</gene>
<dbReference type="PANTHER" id="PTHR46900:SF4">
    <property type="entry name" value="FERM AND PDZ DOMAIN CONTAINING 2"/>
    <property type="match status" value="1"/>
</dbReference>
<protein>
    <recommendedName>
        <fullName evidence="2">PDZ domain-containing protein</fullName>
    </recommendedName>
</protein>
<feature type="compositionally biased region" description="Polar residues" evidence="1">
    <location>
        <begin position="351"/>
        <end position="373"/>
    </location>
</feature>
<feature type="region of interest" description="Disordered" evidence="1">
    <location>
        <begin position="777"/>
        <end position="888"/>
    </location>
</feature>
<feature type="compositionally biased region" description="Basic and acidic residues" evidence="1">
    <location>
        <begin position="726"/>
        <end position="744"/>
    </location>
</feature>
<accession>A0A9P0F6N5</accession>
<organism evidence="3 4">
    <name type="scientific">Bemisia tabaci</name>
    <name type="common">Sweetpotato whitefly</name>
    <name type="synonym">Aleurodes tabaci</name>
    <dbReference type="NCBI Taxonomy" id="7038"/>
    <lineage>
        <taxon>Eukaryota</taxon>
        <taxon>Metazoa</taxon>
        <taxon>Ecdysozoa</taxon>
        <taxon>Arthropoda</taxon>
        <taxon>Hexapoda</taxon>
        <taxon>Insecta</taxon>
        <taxon>Pterygota</taxon>
        <taxon>Neoptera</taxon>
        <taxon>Paraneoptera</taxon>
        <taxon>Hemiptera</taxon>
        <taxon>Sternorrhyncha</taxon>
        <taxon>Aleyrodoidea</taxon>
        <taxon>Aleyrodidae</taxon>
        <taxon>Aleyrodinae</taxon>
        <taxon>Bemisia</taxon>
    </lineage>
</organism>
<evidence type="ECO:0000256" key="1">
    <source>
        <dbReference type="SAM" id="MobiDB-lite"/>
    </source>
</evidence>
<feature type="region of interest" description="Disordered" evidence="1">
    <location>
        <begin position="80"/>
        <end position="110"/>
    </location>
</feature>
<feature type="compositionally biased region" description="Polar residues" evidence="1">
    <location>
        <begin position="93"/>
        <end position="108"/>
    </location>
</feature>
<feature type="region of interest" description="Disordered" evidence="1">
    <location>
        <begin position="612"/>
        <end position="633"/>
    </location>
</feature>
<feature type="compositionally biased region" description="Basic and acidic residues" evidence="1">
    <location>
        <begin position="510"/>
        <end position="521"/>
    </location>
</feature>
<feature type="compositionally biased region" description="Basic and acidic residues" evidence="1">
    <location>
        <begin position="283"/>
        <end position="302"/>
    </location>
</feature>
<feature type="domain" description="PDZ" evidence="2">
    <location>
        <begin position="641"/>
        <end position="727"/>
    </location>
</feature>
<dbReference type="InterPro" id="IPR052074">
    <property type="entry name" value="NonRcpt_TyrProt_Phosphatase"/>
</dbReference>
<dbReference type="InterPro" id="IPR001478">
    <property type="entry name" value="PDZ"/>
</dbReference>
<feature type="region of interest" description="Disordered" evidence="1">
    <location>
        <begin position="280"/>
        <end position="304"/>
    </location>
</feature>
<dbReference type="PANTHER" id="PTHR46900">
    <property type="entry name" value="TYROSINE-PROTEIN PHOSPHATASE NON-RECEPTOR TYPE 13"/>
    <property type="match status" value="1"/>
</dbReference>
<feature type="compositionally biased region" description="Pro residues" evidence="1">
    <location>
        <begin position="903"/>
        <end position="915"/>
    </location>
</feature>
<dbReference type="SUPFAM" id="SSF50156">
    <property type="entry name" value="PDZ domain-like"/>
    <property type="match status" value="1"/>
</dbReference>
<keyword evidence="4" id="KW-1185">Reference proteome</keyword>
<dbReference type="PROSITE" id="PS50106">
    <property type="entry name" value="PDZ"/>
    <property type="match status" value="1"/>
</dbReference>
<dbReference type="Gene3D" id="2.30.42.10">
    <property type="match status" value="1"/>
</dbReference>
<dbReference type="Proteomes" id="UP001152759">
    <property type="component" value="Chromosome 8"/>
</dbReference>
<dbReference type="EMBL" id="OU963869">
    <property type="protein sequence ID" value="CAH0394258.1"/>
    <property type="molecule type" value="Genomic_DNA"/>
</dbReference>
<feature type="region of interest" description="Disordered" evidence="1">
    <location>
        <begin position="1"/>
        <end position="67"/>
    </location>
</feature>
<name>A0A9P0F6N5_BEMTA</name>
<feature type="region of interest" description="Disordered" evidence="1">
    <location>
        <begin position="510"/>
        <end position="529"/>
    </location>
</feature>
<evidence type="ECO:0000313" key="3">
    <source>
        <dbReference type="EMBL" id="CAH0394258.1"/>
    </source>
</evidence>
<proteinExistence type="predicted"/>
<evidence type="ECO:0000313" key="4">
    <source>
        <dbReference type="Proteomes" id="UP001152759"/>
    </source>
</evidence>
<feature type="compositionally biased region" description="Low complexity" evidence="1">
    <location>
        <begin position="826"/>
        <end position="839"/>
    </location>
</feature>
<feature type="region of interest" description="Disordered" evidence="1">
    <location>
        <begin position="446"/>
        <end position="500"/>
    </location>
</feature>